<organism evidence="3">
    <name type="scientific">Anisakis simplex</name>
    <name type="common">Herring worm</name>
    <dbReference type="NCBI Taxonomy" id="6269"/>
    <lineage>
        <taxon>Eukaryota</taxon>
        <taxon>Metazoa</taxon>
        <taxon>Ecdysozoa</taxon>
        <taxon>Nematoda</taxon>
        <taxon>Chromadorea</taxon>
        <taxon>Rhabditida</taxon>
        <taxon>Spirurina</taxon>
        <taxon>Ascaridomorpha</taxon>
        <taxon>Ascaridoidea</taxon>
        <taxon>Anisakidae</taxon>
        <taxon>Anisakis</taxon>
        <taxon>Anisakis simplex complex</taxon>
    </lineage>
</organism>
<evidence type="ECO:0000313" key="1">
    <source>
        <dbReference type="EMBL" id="VDK34061.1"/>
    </source>
</evidence>
<proteinExistence type="predicted"/>
<reference evidence="3" key="1">
    <citation type="submission" date="2017-02" db="UniProtKB">
        <authorList>
            <consortium name="WormBaseParasite"/>
        </authorList>
    </citation>
    <scope>IDENTIFICATION</scope>
</reference>
<protein>
    <submittedName>
        <fullName evidence="3">BON domain-containing protein</fullName>
    </submittedName>
</protein>
<dbReference type="EMBL" id="UYRR01024638">
    <property type="protein sequence ID" value="VDK34061.1"/>
    <property type="molecule type" value="Genomic_DNA"/>
</dbReference>
<sequence>MRPCDCLIESSIRYQASRSVTAQQAAQRAMAAAKIERINAVQSTQPAIKLTMDFSAFSSAEAPAVTSEP</sequence>
<gene>
    <name evidence="1" type="ORF">ASIM_LOCUS8745</name>
</gene>
<dbReference type="AlphaFoldDB" id="A0A0M3JMV6"/>
<reference evidence="1 2" key="2">
    <citation type="submission" date="2018-11" db="EMBL/GenBank/DDBJ databases">
        <authorList>
            <consortium name="Pathogen Informatics"/>
        </authorList>
    </citation>
    <scope>NUCLEOTIDE SEQUENCE [LARGE SCALE GENOMIC DNA]</scope>
</reference>
<evidence type="ECO:0000313" key="2">
    <source>
        <dbReference type="Proteomes" id="UP000267096"/>
    </source>
</evidence>
<dbReference type="WBParaSite" id="ASIM_0000899501-mRNA-1">
    <property type="protein sequence ID" value="ASIM_0000899501-mRNA-1"/>
    <property type="gene ID" value="ASIM_0000899501"/>
</dbReference>
<evidence type="ECO:0000313" key="3">
    <source>
        <dbReference type="WBParaSite" id="ASIM_0000899501-mRNA-1"/>
    </source>
</evidence>
<accession>A0A0M3JMV6</accession>
<keyword evidence="2" id="KW-1185">Reference proteome</keyword>
<dbReference type="Proteomes" id="UP000267096">
    <property type="component" value="Unassembled WGS sequence"/>
</dbReference>
<name>A0A0M3JMV6_ANISI</name>